<sequence length="211" mass="24784">MHYKCIIFDFDGTLADTENQAFTIYNDLADKYKYKKITREDLHSIKHLNFLEIIKLIEVPYTKIPKLVKEGQRLLKASMETIMPFQTDIKESLLKIRDQVNYMGIITSNTKKNVNKFVKNQNIDFFDFVESSPLLGKEKKINYIRKKYGLEKHEVIYIGDETRDIIACRCAEIECIAVTWGYNYLEALEKENPDFTVDNFSDILEILKSNK</sequence>
<proteinExistence type="predicted"/>
<protein>
    <submittedName>
        <fullName evidence="1">HAD-IA family hydrolase</fullName>
    </submittedName>
</protein>
<dbReference type="GO" id="GO:0005829">
    <property type="term" value="C:cytosol"/>
    <property type="evidence" value="ECO:0007669"/>
    <property type="project" value="TreeGrafter"/>
</dbReference>
<dbReference type="Proteomes" id="UP000440004">
    <property type="component" value="Unassembled WGS sequence"/>
</dbReference>
<dbReference type="GO" id="GO:0006281">
    <property type="term" value="P:DNA repair"/>
    <property type="evidence" value="ECO:0007669"/>
    <property type="project" value="TreeGrafter"/>
</dbReference>
<dbReference type="Pfam" id="PF13419">
    <property type="entry name" value="HAD_2"/>
    <property type="match status" value="1"/>
</dbReference>
<dbReference type="SFLD" id="SFLDG01129">
    <property type="entry name" value="C1.5:_HAD__Beta-PGM__Phosphata"/>
    <property type="match status" value="1"/>
</dbReference>
<dbReference type="SFLD" id="SFLDS00003">
    <property type="entry name" value="Haloacid_Dehalogenase"/>
    <property type="match status" value="1"/>
</dbReference>
<dbReference type="PANTHER" id="PTHR43434:SF13">
    <property type="entry name" value="PHOSPHOGLYCOLATE PHOSPHATASE"/>
    <property type="match status" value="1"/>
</dbReference>
<dbReference type="InterPro" id="IPR050155">
    <property type="entry name" value="HAD-like_hydrolase_sf"/>
</dbReference>
<keyword evidence="1" id="KW-0378">Hydrolase</keyword>
<dbReference type="InterPro" id="IPR041492">
    <property type="entry name" value="HAD_2"/>
</dbReference>
<organism evidence="1 2">
    <name type="scientific">Alkalibaculum sporogenes</name>
    <dbReference type="NCBI Taxonomy" id="2655001"/>
    <lineage>
        <taxon>Bacteria</taxon>
        <taxon>Bacillati</taxon>
        <taxon>Bacillota</taxon>
        <taxon>Clostridia</taxon>
        <taxon>Eubacteriales</taxon>
        <taxon>Eubacteriaceae</taxon>
        <taxon>Alkalibaculum</taxon>
    </lineage>
</organism>
<dbReference type="RefSeq" id="WP_152802790.1">
    <property type="nucleotide sequence ID" value="NZ_WHNX01000007.1"/>
</dbReference>
<dbReference type="PANTHER" id="PTHR43434">
    <property type="entry name" value="PHOSPHOGLYCOLATE PHOSPHATASE"/>
    <property type="match status" value="1"/>
</dbReference>
<evidence type="ECO:0000313" key="2">
    <source>
        <dbReference type="Proteomes" id="UP000440004"/>
    </source>
</evidence>
<gene>
    <name evidence="1" type="ORF">GC105_06130</name>
</gene>
<dbReference type="SUPFAM" id="SSF56784">
    <property type="entry name" value="HAD-like"/>
    <property type="match status" value="1"/>
</dbReference>
<keyword evidence="2" id="KW-1185">Reference proteome</keyword>
<accession>A0A6A7K7N1</accession>
<dbReference type="Gene3D" id="3.40.50.1000">
    <property type="entry name" value="HAD superfamily/HAD-like"/>
    <property type="match status" value="1"/>
</dbReference>
<dbReference type="GO" id="GO:0008967">
    <property type="term" value="F:phosphoglycolate phosphatase activity"/>
    <property type="evidence" value="ECO:0007669"/>
    <property type="project" value="TreeGrafter"/>
</dbReference>
<dbReference type="AlphaFoldDB" id="A0A6A7K7N1"/>
<dbReference type="NCBIfam" id="TIGR01549">
    <property type="entry name" value="HAD-SF-IA-v1"/>
    <property type="match status" value="1"/>
</dbReference>
<dbReference type="InterPro" id="IPR023214">
    <property type="entry name" value="HAD_sf"/>
</dbReference>
<dbReference type="InterPro" id="IPR036412">
    <property type="entry name" value="HAD-like_sf"/>
</dbReference>
<comment type="caution">
    <text evidence="1">The sequence shown here is derived from an EMBL/GenBank/DDBJ whole genome shotgun (WGS) entry which is preliminary data.</text>
</comment>
<name>A0A6A7K7N1_9FIRM</name>
<dbReference type="Gene3D" id="1.10.150.240">
    <property type="entry name" value="Putative phosphatase, domain 2"/>
    <property type="match status" value="1"/>
</dbReference>
<dbReference type="InterPro" id="IPR006439">
    <property type="entry name" value="HAD-SF_hydro_IA"/>
</dbReference>
<reference evidence="1 2" key="1">
    <citation type="submission" date="2019-10" db="EMBL/GenBank/DDBJ databases">
        <title>Alkalibaculum tamaniensis sp.nov., a new alkaliphilic acetogen, isolated on methoxylated aromatics from a mud volcano.</title>
        <authorList>
            <person name="Khomyakova M.A."/>
            <person name="Merkel A.Y."/>
            <person name="Bonch-Osmolovskaya E.A."/>
            <person name="Slobodkin A.I."/>
        </authorList>
    </citation>
    <scope>NUCLEOTIDE SEQUENCE [LARGE SCALE GENOMIC DNA]</scope>
    <source>
        <strain evidence="1 2">M08DMB</strain>
    </source>
</reference>
<dbReference type="EMBL" id="WHNX01000007">
    <property type="protein sequence ID" value="MPW25361.1"/>
    <property type="molecule type" value="Genomic_DNA"/>
</dbReference>
<dbReference type="InterPro" id="IPR023198">
    <property type="entry name" value="PGP-like_dom2"/>
</dbReference>
<evidence type="ECO:0000313" key="1">
    <source>
        <dbReference type="EMBL" id="MPW25361.1"/>
    </source>
</evidence>